<name>A0ACB6QZF1_9PLEO</name>
<evidence type="ECO:0000313" key="2">
    <source>
        <dbReference type="Proteomes" id="UP000799755"/>
    </source>
</evidence>
<dbReference type="Proteomes" id="UP000799755">
    <property type="component" value="Unassembled WGS sequence"/>
</dbReference>
<gene>
    <name evidence="1" type="ORF">BDR25DRAFT_312958</name>
</gene>
<organism evidence="1 2">
    <name type="scientific">Lindgomyces ingoldianus</name>
    <dbReference type="NCBI Taxonomy" id="673940"/>
    <lineage>
        <taxon>Eukaryota</taxon>
        <taxon>Fungi</taxon>
        <taxon>Dikarya</taxon>
        <taxon>Ascomycota</taxon>
        <taxon>Pezizomycotina</taxon>
        <taxon>Dothideomycetes</taxon>
        <taxon>Pleosporomycetidae</taxon>
        <taxon>Pleosporales</taxon>
        <taxon>Lindgomycetaceae</taxon>
        <taxon>Lindgomyces</taxon>
    </lineage>
</organism>
<protein>
    <submittedName>
        <fullName evidence="1">Zincin</fullName>
    </submittedName>
</protein>
<comment type="caution">
    <text evidence="1">The sequence shown here is derived from an EMBL/GenBank/DDBJ whole genome shotgun (WGS) entry which is preliminary data.</text>
</comment>
<sequence length="471" mass="51811">MASKLLFLHAALLGVATAIQNPSAGIKNNFSSERRHLTTIQIIDGLGNRTVAYKRVGNGMVVIDSDIAYAEEYLLSKAVGQYQKRAHSVHETNDSVGTVWPNSEVFYKYDSEEVKSKLKSTVEEAIQRWQAAVPCLKFTEKSIDASWKGVVTISQSKDSGEHGSLGYQPNYLMIMALSPGSGPNETTHELGHILGLRHEHQRWDRENYTHFNCEALPVTSDCNPCLKEPTDCCGPSCDFNIIPFDQSYSTQDGDACGGAYDLNSLMHYPRFAGAVKGKLTFTKGPDFFPPTPSEGDICRIKKLYNCHPPPPSSLSSRSLSNLPSSSSTLRTASLPHPQSTSKPRSNSDSASTSSFPSTASLPTPLSLPSPSSTSSPPSIANPPNPPNPPNSTCPGYCQPYPKTNDCHLPCIPILGEIKWCVCTSGYKSCFPDNDTKHQWRVRYPELQDRVWLAEGVQCDTRSTEYEERRCH</sequence>
<proteinExistence type="predicted"/>
<accession>A0ACB6QZF1</accession>
<keyword evidence="2" id="KW-1185">Reference proteome</keyword>
<evidence type="ECO:0000313" key="1">
    <source>
        <dbReference type="EMBL" id="KAF2472419.1"/>
    </source>
</evidence>
<dbReference type="EMBL" id="MU003502">
    <property type="protein sequence ID" value="KAF2472419.1"/>
    <property type="molecule type" value="Genomic_DNA"/>
</dbReference>
<reference evidence="1" key="1">
    <citation type="journal article" date="2020" name="Stud. Mycol.">
        <title>101 Dothideomycetes genomes: a test case for predicting lifestyles and emergence of pathogens.</title>
        <authorList>
            <person name="Haridas S."/>
            <person name="Albert R."/>
            <person name="Binder M."/>
            <person name="Bloem J."/>
            <person name="Labutti K."/>
            <person name="Salamov A."/>
            <person name="Andreopoulos B."/>
            <person name="Baker S."/>
            <person name="Barry K."/>
            <person name="Bills G."/>
            <person name="Bluhm B."/>
            <person name="Cannon C."/>
            <person name="Castanera R."/>
            <person name="Culley D."/>
            <person name="Daum C."/>
            <person name="Ezra D."/>
            <person name="Gonzalez J."/>
            <person name="Henrissat B."/>
            <person name="Kuo A."/>
            <person name="Liang C."/>
            <person name="Lipzen A."/>
            <person name="Lutzoni F."/>
            <person name="Magnuson J."/>
            <person name="Mondo S."/>
            <person name="Nolan M."/>
            <person name="Ohm R."/>
            <person name="Pangilinan J."/>
            <person name="Park H.-J."/>
            <person name="Ramirez L."/>
            <person name="Alfaro M."/>
            <person name="Sun H."/>
            <person name="Tritt A."/>
            <person name="Yoshinaga Y."/>
            <person name="Zwiers L.-H."/>
            <person name="Turgeon B."/>
            <person name="Goodwin S."/>
            <person name="Spatafora J."/>
            <person name="Crous P."/>
            <person name="Grigoriev I."/>
        </authorList>
    </citation>
    <scope>NUCLEOTIDE SEQUENCE</scope>
    <source>
        <strain evidence="1">ATCC 200398</strain>
    </source>
</reference>